<sequence>MDGQNFFENQSGSKPQWRIVQTDDTMTLQWYTAVIPGTHSELLQEASTDEFHKIESGSIQDSTVKEWEGR</sequence>
<dbReference type="Proteomes" id="UP000006002">
    <property type="component" value="Unassembled WGS sequence"/>
</dbReference>
<evidence type="ECO:0000313" key="2">
    <source>
        <dbReference type="Proteomes" id="UP000006002"/>
    </source>
</evidence>
<name>A5ZWM7_9FIRM</name>
<comment type="caution">
    <text evidence="1">The sequence shown here is derived from an EMBL/GenBank/DDBJ whole genome shotgun (WGS) entry which is preliminary data.</text>
</comment>
<reference evidence="1 2" key="2">
    <citation type="submission" date="2007-04" db="EMBL/GenBank/DDBJ databases">
        <title>Draft genome sequence of Ruminococcus obeum (ATCC 29174).</title>
        <authorList>
            <person name="Sudarsanam P."/>
            <person name="Ley R."/>
            <person name="Guruge J."/>
            <person name="Turnbaugh P.J."/>
            <person name="Mahowald M."/>
            <person name="Liep D."/>
            <person name="Gordon J."/>
        </authorList>
    </citation>
    <scope>NUCLEOTIDE SEQUENCE [LARGE SCALE GENOMIC DNA]</scope>
    <source>
        <strain evidence="1 2">ATCC 29174</strain>
    </source>
</reference>
<organism evidence="1 2">
    <name type="scientific">Blautia obeum ATCC 29174</name>
    <dbReference type="NCBI Taxonomy" id="411459"/>
    <lineage>
        <taxon>Bacteria</taxon>
        <taxon>Bacillati</taxon>
        <taxon>Bacillota</taxon>
        <taxon>Clostridia</taxon>
        <taxon>Lachnospirales</taxon>
        <taxon>Lachnospiraceae</taxon>
        <taxon>Blautia</taxon>
    </lineage>
</organism>
<reference evidence="1 2" key="1">
    <citation type="submission" date="2007-03" db="EMBL/GenBank/DDBJ databases">
        <authorList>
            <person name="Fulton L."/>
            <person name="Clifton S."/>
            <person name="Fulton B."/>
            <person name="Xu J."/>
            <person name="Minx P."/>
            <person name="Pepin K.H."/>
            <person name="Johnson M."/>
            <person name="Thiruvilangam P."/>
            <person name="Bhonagiri V."/>
            <person name="Nash W.E."/>
            <person name="Mardis E.R."/>
            <person name="Wilson R.K."/>
        </authorList>
    </citation>
    <scope>NUCLEOTIDE SEQUENCE [LARGE SCALE GENOMIC DNA]</scope>
    <source>
        <strain evidence="1 2">ATCC 29174</strain>
    </source>
</reference>
<evidence type="ECO:0000313" key="1">
    <source>
        <dbReference type="EMBL" id="EDM86050.1"/>
    </source>
</evidence>
<accession>A5ZWM7</accession>
<gene>
    <name evidence="1" type="ORF">RUMOBE_03421</name>
</gene>
<dbReference type="AlphaFoldDB" id="A5ZWM7"/>
<proteinExistence type="predicted"/>
<dbReference type="HOGENOM" id="CLU_2749724_0_0_9"/>
<dbReference type="EMBL" id="AAVO02000020">
    <property type="protein sequence ID" value="EDM86050.1"/>
    <property type="molecule type" value="Genomic_DNA"/>
</dbReference>
<protein>
    <submittedName>
        <fullName evidence="1">Uncharacterized protein</fullName>
    </submittedName>
</protein>